<dbReference type="Proteomes" id="UP001322277">
    <property type="component" value="Chromosome 10"/>
</dbReference>
<sequence length="686" mass="75467">MPMLARYSSWARLLSRIGHLERSLSYQLHLSVATFEIQWSSQLLSFVPAQESSACQRLISGGNLSKGSQAYVKDTSFRSPGENRVNLGFLRLGGNNWTLEISAMVLSIASLAAIVVLLPLFENKPVTQWSFPLSFNAMVSILGATSRVSLGFTISACIKQGKLNWYRKRNDDVMVLTASKRPAAVLGQANWTALGAISAVLLVWFEPFLQAVIAFSGEAMDVRASSAVAGIGRIKRLDVGIHNYGYSIGSSAHPDFPQIAVQGMRSQYDFGALAAVWEGFSNLSTVQTLAAGSSCPTGNCTWDSYASLAVCSACHDVSCHITQSSGKAGLTDSAITLFLHPAMTIFVDKKTYPYTRYKIAGIDVSISNYHGIARSSIYGDKIRDDEYQTASSFMIGAELTARATCNPGQTLSFTDSKTLFISNAVLQASVKYRERLQPWEQSKITAEECALFFSYDQHTNYSLYSGPRDMVRTDLQLVIPRERYAVTTGFHEDDDQPFNISFDTVGSVGRWLLEEFSQYRPPRQNEMLAYPTYGGEPPVLQGLATSANIAKTFENVAASLTKWMRNRSLQTEPFVGTTKQWVVQVKINWALLSMLLGALLGGCVSVWCRFRRLVGWCARHGKEPRWQLSPMASTTIPGRSCGKLQVTASLGSPKNQCNFDIRFVDSDGGLELVHIKENRAALGRTG</sequence>
<dbReference type="Pfam" id="PF11374">
    <property type="entry name" value="DUF3176"/>
    <property type="match status" value="1"/>
</dbReference>
<organism evidence="2 3">
    <name type="scientific">Colletotrichum destructivum</name>
    <dbReference type="NCBI Taxonomy" id="34406"/>
    <lineage>
        <taxon>Eukaryota</taxon>
        <taxon>Fungi</taxon>
        <taxon>Dikarya</taxon>
        <taxon>Ascomycota</taxon>
        <taxon>Pezizomycotina</taxon>
        <taxon>Sordariomycetes</taxon>
        <taxon>Hypocreomycetidae</taxon>
        <taxon>Glomerellales</taxon>
        <taxon>Glomerellaceae</taxon>
        <taxon>Colletotrichum</taxon>
        <taxon>Colletotrichum destructivum species complex</taxon>
    </lineage>
</organism>
<keyword evidence="1" id="KW-0812">Transmembrane</keyword>
<keyword evidence="1" id="KW-1133">Transmembrane helix</keyword>
<dbReference type="GeneID" id="87951395"/>
<dbReference type="RefSeq" id="XP_062787102.1">
    <property type="nucleotide sequence ID" value="XM_062931051.1"/>
</dbReference>
<evidence type="ECO:0000313" key="3">
    <source>
        <dbReference type="Proteomes" id="UP001322277"/>
    </source>
</evidence>
<feature type="transmembrane region" description="Helical" evidence="1">
    <location>
        <begin position="101"/>
        <end position="121"/>
    </location>
</feature>
<keyword evidence="1" id="KW-0472">Membrane</keyword>
<evidence type="ECO:0000256" key="1">
    <source>
        <dbReference type="SAM" id="Phobius"/>
    </source>
</evidence>
<dbReference type="InterPro" id="IPR021514">
    <property type="entry name" value="DUF3176"/>
</dbReference>
<proteinExistence type="predicted"/>
<protein>
    <recommendedName>
        <fullName evidence="4">Acid phosphatase</fullName>
    </recommendedName>
</protein>
<feature type="transmembrane region" description="Helical" evidence="1">
    <location>
        <begin position="133"/>
        <end position="158"/>
    </location>
</feature>
<reference evidence="3" key="1">
    <citation type="journal article" date="2023" name="bioRxiv">
        <title>Complete genome of the Medicago anthracnose fungus, Colletotrichum destructivum, reveals a mini-chromosome-like region within a core chromosome.</title>
        <authorList>
            <person name="Lapalu N."/>
            <person name="Simon A."/>
            <person name="Lu A."/>
            <person name="Plaumann P.-L."/>
            <person name="Amselem J."/>
            <person name="Pigne S."/>
            <person name="Auger A."/>
            <person name="Koch C."/>
            <person name="Dallery J.-F."/>
            <person name="O'Connell R.J."/>
        </authorList>
    </citation>
    <scope>NUCLEOTIDE SEQUENCE [LARGE SCALE GENOMIC DNA]</scope>
    <source>
        <strain evidence="3">CBS 520.97</strain>
    </source>
</reference>
<name>A0AAX4J324_9PEZI</name>
<dbReference type="PANTHER" id="PTHR35394:SF5">
    <property type="entry name" value="DUF3176 DOMAIN-CONTAINING PROTEIN"/>
    <property type="match status" value="1"/>
</dbReference>
<evidence type="ECO:0000313" key="2">
    <source>
        <dbReference type="EMBL" id="WQF89881.1"/>
    </source>
</evidence>
<keyword evidence="3" id="KW-1185">Reference proteome</keyword>
<dbReference type="EMBL" id="CP137314">
    <property type="protein sequence ID" value="WQF89881.1"/>
    <property type="molecule type" value="Genomic_DNA"/>
</dbReference>
<dbReference type="AlphaFoldDB" id="A0AAX4J324"/>
<feature type="transmembrane region" description="Helical" evidence="1">
    <location>
        <begin position="183"/>
        <end position="205"/>
    </location>
</feature>
<dbReference type="PANTHER" id="PTHR35394">
    <property type="entry name" value="DUF3176 DOMAIN-CONTAINING PROTEIN"/>
    <property type="match status" value="1"/>
</dbReference>
<evidence type="ECO:0008006" key="4">
    <source>
        <dbReference type="Google" id="ProtNLM"/>
    </source>
</evidence>
<dbReference type="KEGG" id="cdet:87951395"/>
<gene>
    <name evidence="2" type="ORF">CDEST_14895</name>
</gene>
<accession>A0AAX4J324</accession>